<feature type="region of interest" description="Disordered" evidence="5">
    <location>
        <begin position="322"/>
        <end position="356"/>
    </location>
</feature>
<keyword evidence="7" id="KW-1185">Reference proteome</keyword>
<evidence type="ECO:0000256" key="1">
    <source>
        <dbReference type="ARBA" id="ARBA00004496"/>
    </source>
</evidence>
<name>A0AAJ7T9L1_PETMA</name>
<dbReference type="InterPro" id="IPR013783">
    <property type="entry name" value="Ig-like_fold"/>
</dbReference>
<dbReference type="InterPro" id="IPR013098">
    <property type="entry name" value="Ig_I-set"/>
</dbReference>
<dbReference type="GO" id="GO:0005737">
    <property type="term" value="C:cytoplasm"/>
    <property type="evidence" value="ECO:0007669"/>
    <property type="project" value="UniProtKB-SubCell"/>
</dbReference>
<dbReference type="InterPro" id="IPR003598">
    <property type="entry name" value="Ig_sub2"/>
</dbReference>
<dbReference type="FunFam" id="2.60.40.10:FF:000425">
    <property type="entry name" value="Myosin light chain kinase"/>
    <property type="match status" value="2"/>
</dbReference>
<dbReference type="Proteomes" id="UP001318040">
    <property type="component" value="Chromosome 19"/>
</dbReference>
<dbReference type="SUPFAM" id="SSF48726">
    <property type="entry name" value="Immunoglobulin"/>
    <property type="match status" value="5"/>
</dbReference>
<feature type="compositionally biased region" description="Basic and acidic residues" evidence="5">
    <location>
        <begin position="1359"/>
        <end position="1368"/>
    </location>
</feature>
<evidence type="ECO:0000256" key="2">
    <source>
        <dbReference type="ARBA" id="ARBA00022490"/>
    </source>
</evidence>
<feature type="domain" description="Ig-like" evidence="6">
    <location>
        <begin position="2807"/>
        <end position="2894"/>
    </location>
</feature>
<reference evidence="8" key="1">
    <citation type="submission" date="2025-08" db="UniProtKB">
        <authorList>
            <consortium name="RefSeq"/>
        </authorList>
    </citation>
    <scope>IDENTIFICATION</scope>
    <source>
        <tissue evidence="8">Sperm</tissue>
    </source>
</reference>
<evidence type="ECO:0000313" key="7">
    <source>
        <dbReference type="Proteomes" id="UP001318040"/>
    </source>
</evidence>
<feature type="region of interest" description="Disordered" evidence="5">
    <location>
        <begin position="678"/>
        <end position="719"/>
    </location>
</feature>
<dbReference type="GO" id="GO:0055013">
    <property type="term" value="P:cardiac muscle cell development"/>
    <property type="evidence" value="ECO:0007669"/>
    <property type="project" value="UniProtKB-ARBA"/>
</dbReference>
<accession>A0AAJ7T9L1</accession>
<feature type="compositionally biased region" description="Acidic residues" evidence="5">
    <location>
        <begin position="684"/>
        <end position="699"/>
    </location>
</feature>
<dbReference type="GO" id="GO:0004672">
    <property type="term" value="F:protein kinase activity"/>
    <property type="evidence" value="ECO:0007669"/>
    <property type="project" value="TreeGrafter"/>
</dbReference>
<dbReference type="InterPro" id="IPR007110">
    <property type="entry name" value="Ig-like_dom"/>
</dbReference>
<feature type="region of interest" description="Disordered" evidence="5">
    <location>
        <begin position="593"/>
        <end position="614"/>
    </location>
</feature>
<feature type="compositionally biased region" description="Basic and acidic residues" evidence="5">
    <location>
        <begin position="1309"/>
        <end position="1322"/>
    </location>
</feature>
<dbReference type="FunFam" id="2.60.40.10:FF:000107">
    <property type="entry name" value="Myosin, light chain kinase a"/>
    <property type="match status" value="1"/>
</dbReference>
<dbReference type="Gene3D" id="2.60.40.10">
    <property type="entry name" value="Immunoglobulins"/>
    <property type="match status" value="5"/>
</dbReference>
<dbReference type="GO" id="GO:0003007">
    <property type="term" value="P:heart morphogenesis"/>
    <property type="evidence" value="ECO:0007669"/>
    <property type="project" value="UniProtKB-ARBA"/>
</dbReference>
<feature type="domain" description="Ig-like" evidence="6">
    <location>
        <begin position="737"/>
        <end position="814"/>
    </location>
</feature>
<sequence>MKTLQHYLKIQRPRFCDAYCHKSNVYSNKYEWGFIDGSEHSNPGRGFKARRGIGRMQPYMDEDLHHEVLSAHTTTTSSNRPWAENMAPTFTQSLKFVSVKEGQPAVFHCRIIANPTPSITWYLNNRPLQKNSRYKVTIKSQMHDNVSSLEIEAVRQQDSGSYKVFAINSEGSAESIASLIIAMHDQHNVNYLAFLRRGHRTRPGDSALEQKQADLGRLELRHVGSPYQNKHFDIFPRALFSERLITGKVIVIKKSALPPKKKIPPRVALLPFSPAASKLPEAAPANTEKKERRLVAQTSLDKEIERKLQLLREAKKRVLEKRRAEKEGLPLPEASSSETGRLATLDDDDEQSSSQYKTVTYIRGKPKQAVPGAEDYTHVTVAEKTKAFQVRMEKILGLHTDEVQIKPLEEKEPMVIHSFERIKTLRDKFMKQAEHKQAHVPSEPPPQRMKIKEMFEISSKISNKPPIKQKPWQEELLSQLPSVEMPSLSKNSLTSEIHFEPFGESVAQQQESKGGIRSEPARSALEKKDIQRAYASSHGNDIIKTDSEIQTRTLPRGSVFDTLPESSVATTKPPLTSEKKVSIKLSGYLKGREATAETPAPKHHALQEGTKQKPMVTMAKKEHQYQIPPMICLSEESDPEIADIMGSFSMQYLPRESRSQTHSSGLSLPVEIMVTAPTPTIERDAEEDEEEEEEEEEEEVRERFPSTEFTSSDSEGVSPTKMRHKFKFKFGEMHEAPQIIKATEDMFCIEGDDAMFECLVFGDPEPSVTWAKDMLFLCIDGEKYDVHEGGGRYQLVIYSVTSSDAGDYSCVAKNVVGEVECCSALFVEMPFTEDSENQKLNTASVSYSGTRQSQSVGSTQQYGVATSEIKLKDVDEQFFTSDEDMYELMESAKILRRLKENFQSRFDQTGQEQSPVTPTVRTIRFEKQSETVNVQPKFPPTTVMQADRSGGRGREYMFRTRVDSPYVYESGGETDDSAILDERSLEGYKPYTEMDYTEAEVLRQGREQKFGAESADVPSSHYGAGQVGVTLAPGESSKLSEEEVSGPAVPTQLLESVVEEREVEMIEVSDTKIYDNVGKIETLRADDSCRIQDVKQVSPQIVSENITDARGTEKSEIIPVTTEIATPPQIQCTVPNVLSVGIKGPAEDKPTYLQGILKETYIADFKDRQEWEPVKAQVKVISQGNKPVISKPRVGYSRAVIQDELWPSAVDKQAQGTTAESLVTAGSGVLEHQMDPAFFVEAQLSGIAKDGEHVYSPSSSVPYEGLSKDSLGSSYLETEHVDIVSTVDMAVIHDDTFPHSEQVEYEYIPEKRPDGWERKPSGPEENIPKQMFSSPGKETSEIVAEMAGVSVTELLEQHAPTKTEHPEDFAEGNESSPTESSRSPLQSKEGTEQQPTVSAVQDSDASSEPESYIVKSGDKSQFIDQAIVGQDVYRWSPVQALQKPKPSSAVLEIKRPSYVVDIQQSVSEKGEKKVIESQQEVVKAIDGDYIDHEKVDKSKIIVSEEMQKVSAIETSAQDEGMIKAVSEKADEYQGKPTEKHVLMEIGLHEASLDENIQMESRIVDDTDKEFDASATVLTTVKDVIQDVPVHDRHIVDVPFESSCRDDHKQLVEAERMTAFSEDRQVELIDTLGTTAPAITHEEHVETSIQIQSDAQIPLTLPGTDAFEEDTVVRGIVAEESAVSASGSECEPVSADVGLTESEHAAVQYVQHGGVKVGDGDNTVARVEHEGTAAFADDVKRRLFDSTGDYRLMETMHSVDMSRGVIASSKPFAQAQQQSEKSDVRKAEQLIEQTAVSMPVGDECSRVEPMGKEVMGDVAQQLPDTHAEGPLPIDTYPGSIDKQDEGVSAVLKVEKEHGTDGVTAEGFRQVVEGDRTDDQTVACCFTYGIIETIEGISTSEPEGTFSNADFSMAVLNKVTDREHSESQIKAISPENIHVSGEISHSDSNLPLEKQYSAVTELRAEITIEGEVGSSFRDSAGLYAEENKPRDGSEKQDSEGQWVVENVSEQVADRSFSAMMGHCGVEIKLERDQPLAADITDSQKHVILEMGPHAASDVMGTVGEQIISDGDKLMQESYLPLQQEENIEVVIPVSRTKATAEVDEMKQAGDEDSHVIYEPVTQREDGMIFAESLPTKAVELESKEPEFSLQQDNSVVFTTRGETQARRSSPQPLIRYETENVFSIEELALADELQFGGDGAYRGSEDTGFSASETTCEISEEQTEKEKEFSLSDYLHSAEEQQAESIPKVSDELVDTKCDTTFAEPIITSCEVEDVTFGALYDYYQQSYEAKRPLSPESEMSIGMMSISTEDVSEIEGYFTPITSPDGYKTPPESMTTPSEQYHTPPPFLPTDRLYTPPKSFRSSGESSAEEGHGPAALKLTLQQIREDQENRNSQSLWQAESSVDNKVSETPPAFLKPLTGKKVYENGTLIFVCEVVGKPPPEVLWMKDRRLIQPLSNVVMEQEGCHYILQIKDVKPTDAGVYVCEATNFIGEAKSLANVEVLPVFDRNIATSPVTQHHFIEFDVDQDDLSRSPSPQEILLEVELDDNDGSDFEQVKIITIPEYAEDNKSMVISLDVFPIILGVQNVDLANREIEQVNIDVGPSETPPRFEGRIADVAVPIGAKAVFASRILAAPAANVAWYKDDVKISSMDGHYLIANKSGYVSLEIKHVSLLDRGMYLCKAVNGAGESSCRAALNISQRFADSGDRGESALDQTATTRELDFFVADRGGNQMSEIELEFEFESGSQMPEQCLKLITATQQATGSGGEQCVNVNFDVYAEASQESDIHFQSIAPEGCSFEFLITEAPPKFTQPLGTKRCAPGCDVSFECQVIGEPAPDIAWFRNDVELRGGQFDVRSMGKKQILTVKNVSKCDEGSYKCTASNSSGTAQTEATLSVG</sequence>
<keyword evidence="2" id="KW-0963">Cytoplasm</keyword>
<dbReference type="RefSeq" id="XP_032812821.1">
    <property type="nucleotide sequence ID" value="XM_032956930.1"/>
</dbReference>
<feature type="compositionally biased region" description="Polar residues" evidence="5">
    <location>
        <begin position="707"/>
        <end position="717"/>
    </location>
</feature>
<feature type="domain" description="Ig-like" evidence="6">
    <location>
        <begin position="88"/>
        <end position="180"/>
    </location>
</feature>
<dbReference type="PANTHER" id="PTHR47633:SF8">
    <property type="entry name" value="SPEG NEIGHBOR PROTEIN"/>
    <property type="match status" value="1"/>
</dbReference>
<protein>
    <submittedName>
        <fullName evidence="8">Uncharacterized protein LOC116943748</fullName>
    </submittedName>
</protein>
<feature type="compositionally biased region" description="Polar residues" evidence="5">
    <location>
        <begin position="2331"/>
        <end position="2340"/>
    </location>
</feature>
<dbReference type="GO" id="GO:0045989">
    <property type="term" value="P:positive regulation of striated muscle contraction"/>
    <property type="evidence" value="ECO:0007669"/>
    <property type="project" value="UniProtKB-ARBA"/>
</dbReference>
<keyword evidence="3" id="KW-1015">Disulfide bond</keyword>
<dbReference type="PROSITE" id="PS50835">
    <property type="entry name" value="IG_LIKE"/>
    <property type="match status" value="5"/>
</dbReference>
<feature type="domain" description="Ig-like" evidence="6">
    <location>
        <begin position="2606"/>
        <end position="2697"/>
    </location>
</feature>
<dbReference type="InterPro" id="IPR036179">
    <property type="entry name" value="Ig-like_dom_sf"/>
</dbReference>
<dbReference type="InterPro" id="IPR003599">
    <property type="entry name" value="Ig_sub"/>
</dbReference>
<evidence type="ECO:0000256" key="5">
    <source>
        <dbReference type="SAM" id="MobiDB-lite"/>
    </source>
</evidence>
<dbReference type="FunFam" id="2.60.40.10:FF:000779">
    <property type="entry name" value="Titin b"/>
    <property type="match status" value="1"/>
</dbReference>
<dbReference type="SMART" id="SM00408">
    <property type="entry name" value="IGc2"/>
    <property type="match status" value="5"/>
</dbReference>
<feature type="region of interest" description="Disordered" evidence="5">
    <location>
        <begin position="1359"/>
        <end position="1416"/>
    </location>
</feature>
<dbReference type="PANTHER" id="PTHR47633">
    <property type="entry name" value="IMMUNOGLOBULIN"/>
    <property type="match status" value="1"/>
</dbReference>
<feature type="compositionally biased region" description="Basic and acidic residues" evidence="5">
    <location>
        <begin position="514"/>
        <end position="527"/>
    </location>
</feature>
<evidence type="ECO:0000256" key="4">
    <source>
        <dbReference type="ARBA" id="ARBA00023319"/>
    </source>
</evidence>
<comment type="subcellular location">
    <subcellularLocation>
        <location evidence="1">Cytoplasm</location>
    </subcellularLocation>
</comment>
<dbReference type="GO" id="GO:0060298">
    <property type="term" value="P:positive regulation of sarcomere organization"/>
    <property type="evidence" value="ECO:0007669"/>
    <property type="project" value="UniProtKB-ARBA"/>
</dbReference>
<feature type="domain" description="Ig-like" evidence="6">
    <location>
        <begin position="2410"/>
        <end position="2496"/>
    </location>
</feature>
<feature type="compositionally biased region" description="Polar residues" evidence="5">
    <location>
        <begin position="1373"/>
        <end position="1409"/>
    </location>
</feature>
<proteinExistence type="predicted"/>
<evidence type="ECO:0000259" key="6">
    <source>
        <dbReference type="PROSITE" id="PS50835"/>
    </source>
</evidence>
<organism evidence="7 8">
    <name type="scientific">Petromyzon marinus</name>
    <name type="common">Sea lamprey</name>
    <dbReference type="NCBI Taxonomy" id="7757"/>
    <lineage>
        <taxon>Eukaryota</taxon>
        <taxon>Metazoa</taxon>
        <taxon>Chordata</taxon>
        <taxon>Craniata</taxon>
        <taxon>Vertebrata</taxon>
        <taxon>Cyclostomata</taxon>
        <taxon>Hyperoartia</taxon>
        <taxon>Petromyzontiformes</taxon>
        <taxon>Petromyzontidae</taxon>
        <taxon>Petromyzon</taxon>
    </lineage>
</organism>
<dbReference type="Pfam" id="PF07679">
    <property type="entry name" value="I-set"/>
    <property type="match status" value="5"/>
</dbReference>
<evidence type="ECO:0000256" key="3">
    <source>
        <dbReference type="ARBA" id="ARBA00023157"/>
    </source>
</evidence>
<evidence type="ECO:0000313" key="8">
    <source>
        <dbReference type="RefSeq" id="XP_032812821.1"/>
    </source>
</evidence>
<feature type="region of interest" description="Disordered" evidence="5">
    <location>
        <begin position="1309"/>
        <end position="1339"/>
    </location>
</feature>
<dbReference type="SMART" id="SM00409">
    <property type="entry name" value="IG"/>
    <property type="match status" value="5"/>
</dbReference>
<feature type="region of interest" description="Disordered" evidence="5">
    <location>
        <begin position="505"/>
        <end position="527"/>
    </location>
</feature>
<dbReference type="KEGG" id="pmrn:116943748"/>
<dbReference type="FunFam" id="2.60.40.10:FF:000032">
    <property type="entry name" value="palladin isoform X1"/>
    <property type="match status" value="1"/>
</dbReference>
<feature type="region of interest" description="Disordered" evidence="5">
    <location>
        <begin position="2320"/>
        <end position="2372"/>
    </location>
</feature>
<keyword evidence="4" id="KW-0393">Immunoglobulin domain</keyword>
<gene>
    <name evidence="8" type="primary">LOC116943748</name>
</gene>